<name>A0A0A8E3L8_9GAMM</name>
<dbReference type="AlphaFoldDB" id="A0A0A8E3L8"/>
<dbReference type="InterPro" id="IPR021699">
    <property type="entry name" value="DUF3281"/>
</dbReference>
<feature type="signal peptide" evidence="1">
    <location>
        <begin position="1"/>
        <end position="24"/>
    </location>
</feature>
<dbReference type="KEGG" id="fgu:SD28_00280"/>
<evidence type="ECO:0000313" key="3">
    <source>
        <dbReference type="Proteomes" id="UP000031104"/>
    </source>
</evidence>
<evidence type="ECO:0000313" key="2">
    <source>
        <dbReference type="EMBL" id="AJC48207.1"/>
    </source>
</evidence>
<dbReference type="PROSITE" id="PS51257">
    <property type="entry name" value="PROKAR_LIPOPROTEIN"/>
    <property type="match status" value="1"/>
</dbReference>
<dbReference type="STRING" id="594679.SD28_00280"/>
<dbReference type="Proteomes" id="UP000031104">
    <property type="component" value="Chromosome"/>
</dbReference>
<reference evidence="2 3" key="1">
    <citation type="submission" date="2014-12" db="EMBL/GenBank/DDBJ databases">
        <title>Complete genome sequence of Francisella guanzhouensis strain 08HL01032 isolated from air-conditioning system in China.</title>
        <authorList>
            <person name="Svensson D."/>
            <person name="Ohrman C."/>
            <person name="Backman S."/>
            <person name="Karlsson E."/>
            <person name="Nilsson E."/>
            <person name="Bystrom M."/>
            <person name="Larkeryd A."/>
            <person name="Stenberg P."/>
            <person name="Scholtz H.C."/>
            <person name="Forsman M."/>
            <person name="Sjodin A."/>
        </authorList>
    </citation>
    <scope>NUCLEOTIDE SEQUENCE [LARGE SCALE GENOMIC DNA]</scope>
    <source>
        <strain evidence="2 3">08HL01032</strain>
    </source>
</reference>
<sequence>MKKILLNGCLVLSSALFLSSCTQEEVIEYQIVTDCNDQTCSIELDNVDLFRYTNMLGKKVDQVLKSEPVGDAEGTQFDITWSISGGDYATAQQMSDAGLAACENDVCSDIANPTGYVFDEGGSHQISVIGTVTYKDGRTQQISENTTVDLAHLTSVLYEIPTGSTKTADEIATAFGNYSGNKGGVATVTAEDGKLRFTCETGYHVTRQMVELAPGSQIYSGWGSNRSVSFDANDEQWEESFSIRNNYEYSAFSTVYNITAAGCIAD</sequence>
<dbReference type="OrthoDB" id="5606220at2"/>
<keyword evidence="3" id="KW-1185">Reference proteome</keyword>
<feature type="chain" id="PRO_5002035611" description="Lipoprotein" evidence="1">
    <location>
        <begin position="25"/>
        <end position="266"/>
    </location>
</feature>
<dbReference type="HOGENOM" id="CLU_1048701_0_0_6"/>
<organism evidence="2 3">
    <name type="scientific">Allofrancisella guangzhouensis</name>
    <dbReference type="NCBI Taxonomy" id="594679"/>
    <lineage>
        <taxon>Bacteria</taxon>
        <taxon>Pseudomonadati</taxon>
        <taxon>Pseudomonadota</taxon>
        <taxon>Gammaproteobacteria</taxon>
        <taxon>Thiotrichales</taxon>
        <taxon>Francisellaceae</taxon>
        <taxon>Allofrancisella</taxon>
    </lineage>
</organism>
<dbReference type="RefSeq" id="WP_039122954.1">
    <property type="nucleotide sequence ID" value="NZ_CP010427.1"/>
</dbReference>
<proteinExistence type="predicted"/>
<keyword evidence="1" id="KW-0732">Signal</keyword>
<evidence type="ECO:0008006" key="4">
    <source>
        <dbReference type="Google" id="ProtNLM"/>
    </source>
</evidence>
<dbReference type="Pfam" id="PF11685">
    <property type="entry name" value="DUF3281"/>
    <property type="match status" value="1"/>
</dbReference>
<gene>
    <name evidence="2" type="ORF">SD28_00280</name>
</gene>
<dbReference type="EMBL" id="CP010427">
    <property type="protein sequence ID" value="AJC48207.1"/>
    <property type="molecule type" value="Genomic_DNA"/>
</dbReference>
<protein>
    <recommendedName>
        <fullName evidence="4">Lipoprotein</fullName>
    </recommendedName>
</protein>
<evidence type="ECO:0000256" key="1">
    <source>
        <dbReference type="SAM" id="SignalP"/>
    </source>
</evidence>
<accession>A0A0A8E3L8</accession>